<comment type="caution">
    <text evidence="3">The sequence shown here is derived from an EMBL/GenBank/DDBJ whole genome shotgun (WGS) entry which is preliminary data.</text>
</comment>
<sequence>MASYSNSQGGSSAYYSQQYQPTTNIFDPSLTISAQKLVMKIKSGYINSVSTGSLTLFFGGGDKANSTLHVIESIERGVVEYPLQTPPRTMHAGCIFNGYYAIHGGTGHNIFSYGKKIYDGSDLVVINPSTLVVDHRKLFGQVPTPRVTHRMEQLDANNIILLGGMDANGNPLSDCYAINMTTFVCTRLPDLSAPASSPVLSNINGRLFLFGGYNGSGFNRELLEFNSKLCLWERYSLLPFTPRKASGYATCQGYLFCFGGRDKLREFGSVWVFSPSHMDWYRLNIVDKVTRLFGPIVFFCRNLLYVGGGATYKGASTEVFEIDTRPLFRVTY</sequence>
<keyword evidence="1" id="KW-0880">Kelch repeat</keyword>
<accession>A0A4Z1ST22</accession>
<dbReference type="PANTHER" id="PTHR46647">
    <property type="entry name" value="RAB9 EFFECTOR PROTEIN WITH KELCH MOTIFS"/>
    <property type="match status" value="1"/>
</dbReference>
<name>A0A4Z1ST22_GIAMU</name>
<protein>
    <submittedName>
        <fullName evidence="3">Kelch motif-containing protein</fullName>
    </submittedName>
</protein>
<organism evidence="3 4">
    <name type="scientific">Giardia muris</name>
    <dbReference type="NCBI Taxonomy" id="5742"/>
    <lineage>
        <taxon>Eukaryota</taxon>
        <taxon>Metamonada</taxon>
        <taxon>Diplomonadida</taxon>
        <taxon>Hexamitidae</taxon>
        <taxon>Giardiinae</taxon>
        <taxon>Giardia</taxon>
    </lineage>
</organism>
<keyword evidence="4" id="KW-1185">Reference proteome</keyword>
<keyword evidence="2" id="KW-0677">Repeat</keyword>
<dbReference type="EMBL" id="VDLU01000002">
    <property type="protein sequence ID" value="TNJ28145.1"/>
    <property type="molecule type" value="Genomic_DNA"/>
</dbReference>
<dbReference type="InterPro" id="IPR052124">
    <property type="entry name" value="Rab9_kelch_effector"/>
</dbReference>
<dbReference type="Proteomes" id="UP000315496">
    <property type="component" value="Chromosome 2"/>
</dbReference>
<dbReference type="PANTHER" id="PTHR46647:SF1">
    <property type="entry name" value="RAB9 EFFECTOR PROTEIN WITH KELCH MOTIFS"/>
    <property type="match status" value="1"/>
</dbReference>
<dbReference type="VEuPathDB" id="GiardiaDB:GMRT_15221"/>
<reference evidence="3 4" key="1">
    <citation type="submission" date="2019-05" db="EMBL/GenBank/DDBJ databases">
        <title>The compact genome of Giardia muris reveals important steps in the evolution of intestinal protozoan parasites.</title>
        <authorList>
            <person name="Xu F."/>
            <person name="Jimenez-Gonzalez A."/>
            <person name="Einarsson E."/>
            <person name="Astvaldsson A."/>
            <person name="Peirasmaki D."/>
            <person name="Eckmann L."/>
            <person name="Andersson J.O."/>
            <person name="Svard S.G."/>
            <person name="Jerlstrom-Hultqvist J."/>
        </authorList>
    </citation>
    <scope>NUCLEOTIDE SEQUENCE [LARGE SCALE GENOMIC DNA]</scope>
    <source>
        <strain evidence="3 4">Roberts-Thomson</strain>
    </source>
</reference>
<evidence type="ECO:0000256" key="2">
    <source>
        <dbReference type="ARBA" id="ARBA00022737"/>
    </source>
</evidence>
<dbReference type="AlphaFoldDB" id="A0A4Z1ST22"/>
<dbReference type="Gene3D" id="2.120.10.80">
    <property type="entry name" value="Kelch-type beta propeller"/>
    <property type="match status" value="2"/>
</dbReference>
<dbReference type="SUPFAM" id="SSF117281">
    <property type="entry name" value="Kelch motif"/>
    <property type="match status" value="1"/>
</dbReference>
<dbReference type="OrthoDB" id="8185403at2759"/>
<evidence type="ECO:0000256" key="1">
    <source>
        <dbReference type="ARBA" id="ARBA00022441"/>
    </source>
</evidence>
<dbReference type="Pfam" id="PF24681">
    <property type="entry name" value="Kelch_KLHDC2_KLHL20_DRC7"/>
    <property type="match status" value="1"/>
</dbReference>
<dbReference type="InterPro" id="IPR015915">
    <property type="entry name" value="Kelch-typ_b-propeller"/>
</dbReference>
<evidence type="ECO:0000313" key="3">
    <source>
        <dbReference type="EMBL" id="TNJ28145.1"/>
    </source>
</evidence>
<proteinExistence type="predicted"/>
<gene>
    <name evidence="3" type="ORF">GMRT_15221</name>
</gene>
<evidence type="ECO:0000313" key="4">
    <source>
        <dbReference type="Proteomes" id="UP000315496"/>
    </source>
</evidence>